<evidence type="ECO:0000313" key="1">
    <source>
        <dbReference type="EMBL" id="PKA47399.1"/>
    </source>
</evidence>
<evidence type="ECO:0000313" key="2">
    <source>
        <dbReference type="Proteomes" id="UP000236161"/>
    </source>
</evidence>
<dbReference type="EMBL" id="KZ453307">
    <property type="protein sequence ID" value="PKA47399.1"/>
    <property type="molecule type" value="Genomic_DNA"/>
</dbReference>
<protein>
    <submittedName>
        <fullName evidence="1">Uncharacterized protein</fullName>
    </submittedName>
</protein>
<dbReference type="Proteomes" id="UP000236161">
    <property type="component" value="Unassembled WGS sequence"/>
</dbReference>
<accession>A0A2H9ZVR3</accession>
<organism evidence="1 2">
    <name type="scientific">Apostasia shenzhenica</name>
    <dbReference type="NCBI Taxonomy" id="1088818"/>
    <lineage>
        <taxon>Eukaryota</taxon>
        <taxon>Viridiplantae</taxon>
        <taxon>Streptophyta</taxon>
        <taxon>Embryophyta</taxon>
        <taxon>Tracheophyta</taxon>
        <taxon>Spermatophyta</taxon>
        <taxon>Magnoliopsida</taxon>
        <taxon>Liliopsida</taxon>
        <taxon>Asparagales</taxon>
        <taxon>Orchidaceae</taxon>
        <taxon>Apostasioideae</taxon>
        <taxon>Apostasia</taxon>
    </lineage>
</organism>
<keyword evidence="2" id="KW-1185">Reference proteome</keyword>
<reference evidence="1 2" key="1">
    <citation type="journal article" date="2017" name="Nature">
        <title>The Apostasia genome and the evolution of orchids.</title>
        <authorList>
            <person name="Zhang G.Q."/>
            <person name="Liu K.W."/>
            <person name="Li Z."/>
            <person name="Lohaus R."/>
            <person name="Hsiao Y.Y."/>
            <person name="Niu S.C."/>
            <person name="Wang J.Y."/>
            <person name="Lin Y.C."/>
            <person name="Xu Q."/>
            <person name="Chen L.J."/>
            <person name="Yoshida K."/>
            <person name="Fujiwara S."/>
            <person name="Wang Z.W."/>
            <person name="Zhang Y.Q."/>
            <person name="Mitsuda N."/>
            <person name="Wang M."/>
            <person name="Liu G.H."/>
            <person name="Pecoraro L."/>
            <person name="Huang H.X."/>
            <person name="Xiao X.J."/>
            <person name="Lin M."/>
            <person name="Wu X.Y."/>
            <person name="Wu W.L."/>
            <person name="Chen Y.Y."/>
            <person name="Chang S.B."/>
            <person name="Sakamoto S."/>
            <person name="Ohme-Takagi M."/>
            <person name="Yagi M."/>
            <person name="Zeng S.J."/>
            <person name="Shen C.Y."/>
            <person name="Yeh C.M."/>
            <person name="Luo Y.B."/>
            <person name="Tsai W.C."/>
            <person name="Van de Peer Y."/>
            <person name="Liu Z.J."/>
        </authorList>
    </citation>
    <scope>NUCLEOTIDE SEQUENCE [LARGE SCALE GENOMIC DNA]</scope>
    <source>
        <strain evidence="2">cv. Shenzhen</strain>
        <tissue evidence="1">Stem</tissue>
    </source>
</reference>
<gene>
    <name evidence="1" type="ORF">AXF42_Ash021429</name>
</gene>
<sequence length="63" mass="7814">MPYKKLYLAFKVMQRMFLHAHVKVFRRKCIHIPFYDGYDTSKTFEDCRKVNWSKLFLKYCVML</sequence>
<name>A0A2H9ZVR3_9ASPA</name>
<proteinExistence type="predicted"/>
<dbReference type="AlphaFoldDB" id="A0A2H9ZVR3"/>